<dbReference type="RefSeq" id="WP_181614756.1">
    <property type="nucleotide sequence ID" value="NZ_BAABAM010000007.1"/>
</dbReference>
<dbReference type="InterPro" id="IPR012967">
    <property type="entry name" value="COMT_dimerisation"/>
</dbReference>
<feature type="domain" description="O-methyltransferase dimerisation" evidence="5">
    <location>
        <begin position="33"/>
        <end position="100"/>
    </location>
</feature>
<dbReference type="GO" id="GO:0032259">
    <property type="term" value="P:methylation"/>
    <property type="evidence" value="ECO:0007669"/>
    <property type="project" value="UniProtKB-KW"/>
</dbReference>
<dbReference type="EMBL" id="JACDUR010000008">
    <property type="protein sequence ID" value="MBA2896011.1"/>
    <property type="molecule type" value="Genomic_DNA"/>
</dbReference>
<dbReference type="InterPro" id="IPR029063">
    <property type="entry name" value="SAM-dependent_MTases_sf"/>
</dbReference>
<organism evidence="6 7">
    <name type="scientific">Nonomuraea soli</name>
    <dbReference type="NCBI Taxonomy" id="1032476"/>
    <lineage>
        <taxon>Bacteria</taxon>
        <taxon>Bacillati</taxon>
        <taxon>Actinomycetota</taxon>
        <taxon>Actinomycetes</taxon>
        <taxon>Streptosporangiales</taxon>
        <taxon>Streptosporangiaceae</taxon>
        <taxon>Nonomuraea</taxon>
    </lineage>
</organism>
<dbReference type="PANTHER" id="PTHR43712">
    <property type="entry name" value="PUTATIVE (AFU_ORTHOLOGUE AFUA_4G14580)-RELATED"/>
    <property type="match status" value="1"/>
</dbReference>
<evidence type="ECO:0000313" key="7">
    <source>
        <dbReference type="Proteomes" id="UP000530928"/>
    </source>
</evidence>
<protein>
    <submittedName>
        <fullName evidence="6">SAM-dependent methyltransferase</fullName>
    </submittedName>
</protein>
<evidence type="ECO:0000313" key="6">
    <source>
        <dbReference type="EMBL" id="MBA2896011.1"/>
    </source>
</evidence>
<reference evidence="6 7" key="1">
    <citation type="submission" date="2020-07" db="EMBL/GenBank/DDBJ databases">
        <title>Genomic Encyclopedia of Type Strains, Phase IV (KMG-IV): sequencing the most valuable type-strain genomes for metagenomic binning, comparative biology and taxonomic classification.</title>
        <authorList>
            <person name="Goeker M."/>
        </authorList>
    </citation>
    <scope>NUCLEOTIDE SEQUENCE [LARGE SCALE GENOMIC DNA]</scope>
    <source>
        <strain evidence="6 7">DSM 45533</strain>
    </source>
</reference>
<dbReference type="Proteomes" id="UP000530928">
    <property type="component" value="Unassembled WGS sequence"/>
</dbReference>
<comment type="caution">
    <text evidence="6">The sequence shown here is derived from an EMBL/GenBank/DDBJ whole genome shotgun (WGS) entry which is preliminary data.</text>
</comment>
<keyword evidence="2 6" id="KW-0808">Transferase</keyword>
<dbReference type="InterPro" id="IPR016461">
    <property type="entry name" value="COMT-like"/>
</dbReference>
<keyword evidence="7" id="KW-1185">Reference proteome</keyword>
<evidence type="ECO:0000256" key="1">
    <source>
        <dbReference type="ARBA" id="ARBA00022603"/>
    </source>
</evidence>
<dbReference type="GO" id="GO:0046983">
    <property type="term" value="F:protein dimerization activity"/>
    <property type="evidence" value="ECO:0007669"/>
    <property type="project" value="InterPro"/>
</dbReference>
<dbReference type="AlphaFoldDB" id="A0A7W0CRJ3"/>
<dbReference type="Pfam" id="PF08100">
    <property type="entry name" value="Dimerisation"/>
    <property type="match status" value="1"/>
</dbReference>
<dbReference type="InterPro" id="IPR036390">
    <property type="entry name" value="WH_DNA-bd_sf"/>
</dbReference>
<dbReference type="PROSITE" id="PS51683">
    <property type="entry name" value="SAM_OMT_II"/>
    <property type="match status" value="1"/>
</dbReference>
<dbReference type="Gene3D" id="1.10.10.10">
    <property type="entry name" value="Winged helix-like DNA-binding domain superfamily/Winged helix DNA-binding domain"/>
    <property type="match status" value="1"/>
</dbReference>
<proteinExistence type="predicted"/>
<dbReference type="SUPFAM" id="SSF46785">
    <property type="entry name" value="Winged helix' DNA-binding domain"/>
    <property type="match status" value="1"/>
</dbReference>
<evidence type="ECO:0000259" key="5">
    <source>
        <dbReference type="Pfam" id="PF08100"/>
    </source>
</evidence>
<dbReference type="InterPro" id="IPR036388">
    <property type="entry name" value="WH-like_DNA-bd_sf"/>
</dbReference>
<accession>A0A7W0CRJ3</accession>
<evidence type="ECO:0000256" key="3">
    <source>
        <dbReference type="ARBA" id="ARBA00022691"/>
    </source>
</evidence>
<name>A0A7W0CRJ3_9ACTN</name>
<dbReference type="SUPFAM" id="SSF53335">
    <property type="entry name" value="S-adenosyl-L-methionine-dependent methyltransferases"/>
    <property type="match status" value="1"/>
</dbReference>
<dbReference type="GO" id="GO:0008171">
    <property type="term" value="F:O-methyltransferase activity"/>
    <property type="evidence" value="ECO:0007669"/>
    <property type="project" value="InterPro"/>
</dbReference>
<dbReference type="CDD" id="cd02440">
    <property type="entry name" value="AdoMet_MTases"/>
    <property type="match status" value="1"/>
</dbReference>
<gene>
    <name evidence="6" type="ORF">HNR30_007402</name>
</gene>
<dbReference type="PANTHER" id="PTHR43712:SF2">
    <property type="entry name" value="O-METHYLTRANSFERASE CICE"/>
    <property type="match status" value="1"/>
</dbReference>
<sequence length="350" mass="36845">MPLSLPPQEAARYLVAGQAPAPLVDLVHTMAFHAAAAGLRLGLFDALAGGARGPEELAEELGAEPYSLRVLLDALAATGYLERDGDRYANGVAAGWLLSSTPGSYGTALGFWHALISELWSGLDGSVRTGTPGADFYAWLATRSEVFRGFHALQRNLADWLFEEVAEAVPLPKGAARLLDLGGGHARFSIGYCLLHEGLSATVVDLPEALETGRANAEAAGLAGRVGFATEPGTGHDVVLLFNVLHGFAPEPARRLVEEAVAALRPGGLALVLETAPSPVGAGVVDTAFARCFELNLLHTQGGRLYPAHVLDEWLRLAGCGPATVHPLRRMATRVLLAAVKGDTHYETVQ</sequence>
<dbReference type="InterPro" id="IPR001077">
    <property type="entry name" value="COMT_C"/>
</dbReference>
<keyword evidence="1 6" id="KW-0489">Methyltransferase</keyword>
<evidence type="ECO:0000256" key="2">
    <source>
        <dbReference type="ARBA" id="ARBA00022679"/>
    </source>
</evidence>
<keyword evidence="3" id="KW-0949">S-adenosyl-L-methionine</keyword>
<evidence type="ECO:0000259" key="4">
    <source>
        <dbReference type="Pfam" id="PF00891"/>
    </source>
</evidence>
<feature type="domain" description="O-methyltransferase C-terminal" evidence="4">
    <location>
        <begin position="133"/>
        <end position="305"/>
    </location>
</feature>
<dbReference type="Pfam" id="PF00891">
    <property type="entry name" value="Methyltransf_2"/>
    <property type="match status" value="1"/>
</dbReference>
<dbReference type="Gene3D" id="3.40.50.150">
    <property type="entry name" value="Vaccinia Virus protein VP39"/>
    <property type="match status" value="1"/>
</dbReference>